<dbReference type="Gene3D" id="3.50.80.10">
    <property type="entry name" value="D-tyrosyl-tRNA(Tyr) deacylase"/>
    <property type="match status" value="1"/>
</dbReference>
<keyword evidence="2 3" id="KW-0378">Hydrolase</keyword>
<comment type="function">
    <text evidence="2">An aminoacyl-tRNA editing enzyme that deacylates mischarged D-aminoacyl-tRNAs. Also deacylates mischarged glycyl-tRNA(Ala), protecting cells against glycine mischarging by AlaRS. Acts via tRNA-based rather than protein-based catalysis; rejects L-amino acids rather than detecting D-amino acids in the active site. By recycling D-aminoacyl-tRNA to D-amino acids and free tRNA molecules, this enzyme counteracts the toxicity associated with the formation of D-aminoacyl-tRNA entities in vivo and helps enforce protein L-homochirality.</text>
</comment>
<gene>
    <name evidence="2" type="primary">dtd</name>
    <name evidence="3" type="ORF">AVDCRST_MAG55-2455</name>
</gene>
<comment type="catalytic activity">
    <reaction evidence="2">
        <text>a D-aminoacyl-tRNA + H2O = a tRNA + a D-alpha-amino acid + H(+)</text>
        <dbReference type="Rhea" id="RHEA:13953"/>
        <dbReference type="Rhea" id="RHEA-COMP:10123"/>
        <dbReference type="Rhea" id="RHEA-COMP:10124"/>
        <dbReference type="ChEBI" id="CHEBI:15377"/>
        <dbReference type="ChEBI" id="CHEBI:15378"/>
        <dbReference type="ChEBI" id="CHEBI:59871"/>
        <dbReference type="ChEBI" id="CHEBI:78442"/>
        <dbReference type="ChEBI" id="CHEBI:79333"/>
        <dbReference type="EC" id="3.1.1.96"/>
    </reaction>
</comment>
<dbReference type="NCBIfam" id="TIGR00256">
    <property type="entry name" value="D-aminoacyl-tRNA deacylase"/>
    <property type="match status" value="1"/>
</dbReference>
<evidence type="ECO:0000256" key="2">
    <source>
        <dbReference type="HAMAP-Rule" id="MF_00518"/>
    </source>
</evidence>
<evidence type="ECO:0000313" key="3">
    <source>
        <dbReference type="EMBL" id="CAA9428100.1"/>
    </source>
</evidence>
<organism evidence="3">
    <name type="scientific">uncultured Rubrobacteraceae bacterium</name>
    <dbReference type="NCBI Taxonomy" id="349277"/>
    <lineage>
        <taxon>Bacteria</taxon>
        <taxon>Bacillati</taxon>
        <taxon>Actinomycetota</taxon>
        <taxon>Rubrobacteria</taxon>
        <taxon>Rubrobacterales</taxon>
        <taxon>Rubrobacteraceae</taxon>
        <taxon>environmental samples</taxon>
    </lineage>
</organism>
<dbReference type="GO" id="GO:0019478">
    <property type="term" value="P:D-amino acid catabolic process"/>
    <property type="evidence" value="ECO:0007669"/>
    <property type="project" value="UniProtKB-UniRule"/>
</dbReference>
<dbReference type="InterPro" id="IPR023509">
    <property type="entry name" value="DTD-like_sf"/>
</dbReference>
<dbReference type="GO" id="GO:0000049">
    <property type="term" value="F:tRNA binding"/>
    <property type="evidence" value="ECO:0007669"/>
    <property type="project" value="UniProtKB-UniRule"/>
</dbReference>
<dbReference type="SUPFAM" id="SSF69500">
    <property type="entry name" value="DTD-like"/>
    <property type="match status" value="1"/>
</dbReference>
<reference evidence="3" key="1">
    <citation type="submission" date="2020-02" db="EMBL/GenBank/DDBJ databases">
        <authorList>
            <person name="Meier V. D."/>
        </authorList>
    </citation>
    <scope>NUCLEOTIDE SEQUENCE</scope>
    <source>
        <strain evidence="3">AVDCRST_MAG55</strain>
    </source>
</reference>
<comment type="subcellular location">
    <subcellularLocation>
        <location evidence="2">Cytoplasm</location>
    </subcellularLocation>
</comment>
<dbReference type="GO" id="GO:0051500">
    <property type="term" value="F:D-tyrosyl-tRNA(Tyr) deacylase activity"/>
    <property type="evidence" value="ECO:0007669"/>
    <property type="project" value="TreeGrafter"/>
</dbReference>
<dbReference type="InterPro" id="IPR003732">
    <property type="entry name" value="Daa-tRNA_deacyls_DTD"/>
</dbReference>
<dbReference type="PANTHER" id="PTHR10472:SF5">
    <property type="entry name" value="D-AMINOACYL-TRNA DEACYLASE 1"/>
    <property type="match status" value="1"/>
</dbReference>
<proteinExistence type="inferred from homology"/>
<dbReference type="HAMAP" id="MF_00518">
    <property type="entry name" value="Deacylase_Dtd"/>
    <property type="match status" value="1"/>
</dbReference>
<accession>A0A6J4Q4L1</accession>
<dbReference type="GO" id="GO:0043908">
    <property type="term" value="F:Ser(Gly)-tRNA(Ala) hydrolase activity"/>
    <property type="evidence" value="ECO:0007669"/>
    <property type="project" value="UniProtKB-UniRule"/>
</dbReference>
<name>A0A6J4Q4L1_9ACTN</name>
<dbReference type="EMBL" id="CADCUZ010000117">
    <property type="protein sequence ID" value="CAA9428100.1"/>
    <property type="molecule type" value="Genomic_DNA"/>
</dbReference>
<dbReference type="EC" id="3.1.1.96" evidence="2"/>
<keyword evidence="2" id="KW-0820">tRNA-binding</keyword>
<evidence type="ECO:0000256" key="1">
    <source>
        <dbReference type="ARBA" id="ARBA00009673"/>
    </source>
</evidence>
<dbReference type="PANTHER" id="PTHR10472">
    <property type="entry name" value="D-TYROSYL-TRNA TYR DEACYLASE"/>
    <property type="match status" value="1"/>
</dbReference>
<keyword evidence="2" id="KW-0963">Cytoplasm</keyword>
<comment type="similarity">
    <text evidence="1 2">Belongs to the DTD family.</text>
</comment>
<keyword evidence="2" id="KW-0694">RNA-binding</keyword>
<feature type="short sequence motif" description="Gly-cisPro motif, important for rejection of L-amino acids" evidence="2">
    <location>
        <begin position="138"/>
        <end position="139"/>
    </location>
</feature>
<dbReference type="GO" id="GO:0005737">
    <property type="term" value="C:cytoplasm"/>
    <property type="evidence" value="ECO:0007669"/>
    <property type="project" value="UniProtKB-SubCell"/>
</dbReference>
<dbReference type="AlphaFoldDB" id="A0A6J4Q4L1"/>
<sequence>MKVVLQRVTSASVTVEREKISEIEKGLLLLVGVATGDGEAEADWLARKVAGLRIMADDEGKMNRSVLEAGGEVLAVSQFTLLGDSRKGRRPSFVEAAPPEVAEPLFDLFCEKLRGAGVRCVRKGRFGAMMDVSLVNDGPVTMLLERQAD</sequence>
<dbReference type="Pfam" id="PF02580">
    <property type="entry name" value="Tyr_Deacylase"/>
    <property type="match status" value="1"/>
</dbReference>
<comment type="catalytic activity">
    <reaction evidence="2">
        <text>glycyl-tRNA(Ala) + H2O = tRNA(Ala) + glycine + H(+)</text>
        <dbReference type="Rhea" id="RHEA:53744"/>
        <dbReference type="Rhea" id="RHEA-COMP:9657"/>
        <dbReference type="Rhea" id="RHEA-COMP:13640"/>
        <dbReference type="ChEBI" id="CHEBI:15377"/>
        <dbReference type="ChEBI" id="CHEBI:15378"/>
        <dbReference type="ChEBI" id="CHEBI:57305"/>
        <dbReference type="ChEBI" id="CHEBI:78442"/>
        <dbReference type="ChEBI" id="CHEBI:78522"/>
    </reaction>
</comment>
<comment type="domain">
    <text evidence="2">A Gly-cisPro motif from one monomer fits into the active site of the other monomer to allow specific chiral rejection of L-amino acids.</text>
</comment>
<dbReference type="EC" id="3.1.1.-" evidence="2"/>
<protein>
    <recommendedName>
        <fullName evidence="2">D-aminoacyl-tRNA deacylase</fullName>
        <shortName evidence="2">DTD</shortName>
        <ecNumber evidence="2">3.1.1.96</ecNumber>
    </recommendedName>
    <alternativeName>
        <fullName evidence="2">Gly-tRNA(Ala) deacylase</fullName>
        <ecNumber evidence="2">3.1.1.-</ecNumber>
    </alternativeName>
</protein>
<dbReference type="GO" id="GO:0106026">
    <property type="term" value="F:Gly-tRNA(Ala) deacylase activity"/>
    <property type="evidence" value="ECO:0007669"/>
    <property type="project" value="UniProtKB-UniRule"/>
</dbReference>
<dbReference type="FunFam" id="3.50.80.10:FF:000001">
    <property type="entry name" value="D-aminoacyl-tRNA deacylase"/>
    <property type="match status" value="1"/>
</dbReference>
<comment type="subunit">
    <text evidence="2">Homodimer.</text>
</comment>